<accession>A0A3S1AGD4</accession>
<feature type="region of interest" description="Disordered" evidence="1">
    <location>
        <begin position="1"/>
        <end position="20"/>
    </location>
</feature>
<protein>
    <submittedName>
        <fullName evidence="3">Transcriptional regulator</fullName>
    </submittedName>
</protein>
<dbReference type="OrthoDB" id="129377at2"/>
<comment type="caution">
    <text evidence="3">The sequence shown here is derived from an EMBL/GenBank/DDBJ whole genome shotgun (WGS) entry which is preliminary data.</text>
</comment>
<sequence length="111" mass="12321">MNQEDKVTTSSGNVFKDLGLPNPEERLLKAQLARKISEAISKLNLTQAQAAEVIGIDQPKISLLVRGRLSGFSTDRLLDYLNRLGSDIEIRVGEPKLEKVQKQEIASTIVY</sequence>
<dbReference type="InterPro" id="IPR039554">
    <property type="entry name" value="HigA2-like_HTH"/>
</dbReference>
<dbReference type="InterPro" id="IPR010982">
    <property type="entry name" value="Lambda_DNA-bd_dom_sf"/>
</dbReference>
<reference evidence="3" key="1">
    <citation type="submission" date="2018-12" db="EMBL/GenBank/DDBJ databases">
        <authorList>
            <person name="Will S."/>
            <person name="Neumann-Schaal M."/>
            <person name="Henke P."/>
        </authorList>
    </citation>
    <scope>NUCLEOTIDE SEQUENCE</scope>
    <source>
        <strain evidence="3">PCC 7102</strain>
    </source>
</reference>
<name>A0A3S1AGD4_9CYAN</name>
<dbReference type="EMBL" id="RSCL01000025">
    <property type="protein sequence ID" value="RUT00219.1"/>
    <property type="molecule type" value="Genomic_DNA"/>
</dbReference>
<evidence type="ECO:0000256" key="1">
    <source>
        <dbReference type="SAM" id="MobiDB-lite"/>
    </source>
</evidence>
<dbReference type="Gene3D" id="1.10.260.40">
    <property type="entry name" value="lambda repressor-like DNA-binding domains"/>
    <property type="match status" value="1"/>
</dbReference>
<dbReference type="SMART" id="SM00530">
    <property type="entry name" value="HTH_XRE"/>
    <property type="match status" value="1"/>
</dbReference>
<gene>
    <name evidence="3" type="ORF">DSM106972_076670</name>
</gene>
<evidence type="ECO:0000259" key="2">
    <source>
        <dbReference type="PROSITE" id="PS50943"/>
    </source>
</evidence>
<dbReference type="CDD" id="cd00093">
    <property type="entry name" value="HTH_XRE"/>
    <property type="match status" value="1"/>
</dbReference>
<dbReference type="Pfam" id="PF13744">
    <property type="entry name" value="HTH_37"/>
    <property type="match status" value="1"/>
</dbReference>
<dbReference type="PROSITE" id="PS50943">
    <property type="entry name" value="HTH_CROC1"/>
    <property type="match status" value="1"/>
</dbReference>
<dbReference type="GO" id="GO:0003677">
    <property type="term" value="F:DNA binding"/>
    <property type="evidence" value="ECO:0007669"/>
    <property type="project" value="InterPro"/>
</dbReference>
<proteinExistence type="predicted"/>
<keyword evidence="4" id="KW-1185">Reference proteome</keyword>
<dbReference type="InterPro" id="IPR001387">
    <property type="entry name" value="Cro/C1-type_HTH"/>
</dbReference>
<evidence type="ECO:0000313" key="3">
    <source>
        <dbReference type="EMBL" id="RUT00219.1"/>
    </source>
</evidence>
<dbReference type="AlphaFoldDB" id="A0A3S1AGD4"/>
<reference evidence="3" key="2">
    <citation type="journal article" date="2019" name="Genome Biol. Evol.">
        <title>Day and night: Metabolic profiles and evolutionary relationships of six axenic non-marine cyanobacteria.</title>
        <authorList>
            <person name="Will S.E."/>
            <person name="Henke P."/>
            <person name="Boedeker C."/>
            <person name="Huang S."/>
            <person name="Brinkmann H."/>
            <person name="Rohde M."/>
            <person name="Jarek M."/>
            <person name="Friedl T."/>
            <person name="Seufert S."/>
            <person name="Schumacher M."/>
            <person name="Overmann J."/>
            <person name="Neumann-Schaal M."/>
            <person name="Petersen J."/>
        </authorList>
    </citation>
    <scope>NUCLEOTIDE SEQUENCE [LARGE SCALE GENOMIC DNA]</scope>
    <source>
        <strain evidence="3">PCC 7102</strain>
    </source>
</reference>
<feature type="domain" description="HTH cro/C1-type" evidence="2">
    <location>
        <begin position="36"/>
        <end position="91"/>
    </location>
</feature>
<dbReference type="SUPFAM" id="SSF47413">
    <property type="entry name" value="lambda repressor-like DNA-binding domains"/>
    <property type="match status" value="1"/>
</dbReference>
<organism evidence="3 4">
    <name type="scientific">Dulcicalothrix desertica PCC 7102</name>
    <dbReference type="NCBI Taxonomy" id="232991"/>
    <lineage>
        <taxon>Bacteria</taxon>
        <taxon>Bacillati</taxon>
        <taxon>Cyanobacteriota</taxon>
        <taxon>Cyanophyceae</taxon>
        <taxon>Nostocales</taxon>
        <taxon>Calotrichaceae</taxon>
        <taxon>Dulcicalothrix</taxon>
    </lineage>
</organism>
<evidence type="ECO:0000313" key="4">
    <source>
        <dbReference type="Proteomes" id="UP000271624"/>
    </source>
</evidence>
<dbReference type="RefSeq" id="WP_127085745.1">
    <property type="nucleotide sequence ID" value="NZ_RSCL01000025.1"/>
</dbReference>
<dbReference type="Proteomes" id="UP000271624">
    <property type="component" value="Unassembled WGS sequence"/>
</dbReference>